<evidence type="ECO:0000256" key="1">
    <source>
        <dbReference type="SAM" id="MobiDB-lite"/>
    </source>
</evidence>
<name>A0AAD8Y253_9STRA</name>
<dbReference type="AlphaFoldDB" id="A0AAD8Y253"/>
<feature type="non-terminal residue" evidence="2">
    <location>
        <position position="648"/>
    </location>
</feature>
<sequence>MDHKQKLTFVLLCSGNGADSSLYRPNGDDKRYRHRHDALVRCVAVSLFSAAGACTITDGRSCELILLYEDSCMRMSMSSKSREQQVPASFTQQPPPLEKDIVTAWKNAANEATRLRQQQHTSSIGTMGSSFTRNQNGCNMTSSTSLKLVTKCVLDESPPNQTDDASSKAKHKLPSHMPASKRDAISILQSSCSLEFLRSHHLNVPLAVALKKFNKNKLQSVWDDAKKHDGASSSSDYSTQQPDSSRIERTFRKILSEAKGKDTTNGYSTDVLAAYLHESCDSELPCWSEELYDRNKEVKHIFLFCGAVRDMTDAENDSLSNVCEQMKIPLLPCRLGPVPEFTSKIVCVAGYHFYKGLLGSGLIKLWERKQPLERSQEVITKSQPLSNNVSHKRSLHTIAMIPFDSTTLTADPSKRCRVHWCMVRLCVCSLYRSKFASTTREALLDNNKLSFVFQDGLAINLNQRDFISSLAEKHQAAPSERQILEEICRCRDETLSQECNDSINQLISSYTQKNDHQGETYALDFTDELHRTSKQVIELAYDEDCPLGDAGDSTLLAVIKVRDQSGHANTKMHKRIIDAIAAANIQVRNQSLLVSEAQDCEALTVVMLQHLDYQSKLFGLLRHAFENGSSEAIISDVATTKERRRKRK</sequence>
<gene>
    <name evidence="2" type="ORF">QTG54_011437</name>
</gene>
<protein>
    <submittedName>
        <fullName evidence="2">Uncharacterized protein</fullName>
    </submittedName>
</protein>
<dbReference type="EMBL" id="JATAAI010000022">
    <property type="protein sequence ID" value="KAK1738143.1"/>
    <property type="molecule type" value="Genomic_DNA"/>
</dbReference>
<feature type="compositionally biased region" description="Polar residues" evidence="1">
    <location>
        <begin position="231"/>
        <end position="244"/>
    </location>
</feature>
<reference evidence="2" key="1">
    <citation type="submission" date="2023-06" db="EMBL/GenBank/DDBJ databases">
        <title>Survivors Of The Sea: Transcriptome response of Skeletonema marinoi to long-term dormancy.</title>
        <authorList>
            <person name="Pinder M.I.M."/>
            <person name="Kourtchenko O."/>
            <person name="Robertson E.K."/>
            <person name="Larsson T."/>
            <person name="Maumus F."/>
            <person name="Osuna-Cruz C.M."/>
            <person name="Vancaester E."/>
            <person name="Stenow R."/>
            <person name="Vandepoele K."/>
            <person name="Ploug H."/>
            <person name="Bruchert V."/>
            <person name="Godhe A."/>
            <person name="Topel M."/>
        </authorList>
    </citation>
    <scope>NUCLEOTIDE SEQUENCE</scope>
    <source>
        <strain evidence="2">R05AC</strain>
    </source>
</reference>
<evidence type="ECO:0000313" key="3">
    <source>
        <dbReference type="Proteomes" id="UP001224775"/>
    </source>
</evidence>
<evidence type="ECO:0000313" key="2">
    <source>
        <dbReference type="EMBL" id="KAK1738143.1"/>
    </source>
</evidence>
<dbReference type="Proteomes" id="UP001224775">
    <property type="component" value="Unassembled WGS sequence"/>
</dbReference>
<accession>A0AAD8Y253</accession>
<proteinExistence type="predicted"/>
<feature type="region of interest" description="Disordered" evidence="1">
    <location>
        <begin position="227"/>
        <end position="246"/>
    </location>
</feature>
<organism evidence="2 3">
    <name type="scientific">Skeletonema marinoi</name>
    <dbReference type="NCBI Taxonomy" id="267567"/>
    <lineage>
        <taxon>Eukaryota</taxon>
        <taxon>Sar</taxon>
        <taxon>Stramenopiles</taxon>
        <taxon>Ochrophyta</taxon>
        <taxon>Bacillariophyta</taxon>
        <taxon>Coscinodiscophyceae</taxon>
        <taxon>Thalassiosirophycidae</taxon>
        <taxon>Thalassiosirales</taxon>
        <taxon>Skeletonemataceae</taxon>
        <taxon>Skeletonema</taxon>
        <taxon>Skeletonema marinoi-dohrnii complex</taxon>
    </lineage>
</organism>
<comment type="caution">
    <text evidence="2">The sequence shown here is derived from an EMBL/GenBank/DDBJ whole genome shotgun (WGS) entry which is preliminary data.</text>
</comment>
<keyword evidence="3" id="KW-1185">Reference proteome</keyword>
<feature type="region of interest" description="Disordered" evidence="1">
    <location>
        <begin position="157"/>
        <end position="179"/>
    </location>
</feature>